<reference evidence="2 3" key="1">
    <citation type="submission" date="2024-01" db="EMBL/GenBank/DDBJ databases">
        <title>Campylobacter porcellus sp. nov.</title>
        <authorList>
            <person name="Papic B."/>
            <person name="Gruntar I."/>
        </authorList>
    </citation>
    <scope>NUCLEOTIDE SEQUENCE [LARGE SCALE GENOMIC DNA]</scope>
    <source>
        <strain evidence="2 3">CX2-4855-23</strain>
    </source>
</reference>
<evidence type="ECO:0000313" key="2">
    <source>
        <dbReference type="EMBL" id="MEE3745299.1"/>
    </source>
</evidence>
<name>A0ABU7M6F5_9BACT</name>
<comment type="caution">
    <text evidence="2">The sequence shown here is derived from an EMBL/GenBank/DDBJ whole genome shotgun (WGS) entry which is preliminary data.</text>
</comment>
<sequence>YADDLAKIDELNLGDEVKFKLKEKYEKFLSAASDRVKKSRGGNVVFHHKKWGDATELEAFRTKLFNENSTPNEMKTQAENIAKPKWADKFKAKMTKMGQEYSDEKIANLANWHKDSHPATKESDGSPKVFYHGTNANFNA</sequence>
<feature type="non-terminal residue" evidence="2">
    <location>
        <position position="140"/>
    </location>
</feature>
<dbReference type="RefSeq" id="WP_330526587.1">
    <property type="nucleotide sequence ID" value="NZ_JAZBRD010000052.1"/>
</dbReference>
<proteinExistence type="predicted"/>
<feature type="region of interest" description="Disordered" evidence="1">
    <location>
        <begin position="113"/>
        <end position="140"/>
    </location>
</feature>
<organism evidence="2 3">
    <name type="scientific">Campylobacter porcelli</name>
    <dbReference type="NCBI Taxonomy" id="1660073"/>
    <lineage>
        <taxon>Bacteria</taxon>
        <taxon>Pseudomonadati</taxon>
        <taxon>Campylobacterota</taxon>
        <taxon>Epsilonproteobacteria</taxon>
        <taxon>Campylobacterales</taxon>
        <taxon>Campylobacteraceae</taxon>
        <taxon>Campylobacter</taxon>
    </lineage>
</organism>
<gene>
    <name evidence="2" type="ORF">V2I23_08435</name>
</gene>
<keyword evidence="3" id="KW-1185">Reference proteome</keyword>
<evidence type="ECO:0000313" key="3">
    <source>
        <dbReference type="Proteomes" id="UP001331664"/>
    </source>
</evidence>
<protein>
    <submittedName>
        <fullName evidence="2">Uncharacterized protein</fullName>
    </submittedName>
</protein>
<accession>A0ABU7M6F5</accession>
<feature type="compositionally biased region" description="Basic and acidic residues" evidence="1">
    <location>
        <begin position="113"/>
        <end position="125"/>
    </location>
</feature>
<evidence type="ECO:0000256" key="1">
    <source>
        <dbReference type="SAM" id="MobiDB-lite"/>
    </source>
</evidence>
<dbReference type="Proteomes" id="UP001331664">
    <property type="component" value="Unassembled WGS sequence"/>
</dbReference>
<feature type="non-terminal residue" evidence="2">
    <location>
        <position position="1"/>
    </location>
</feature>
<dbReference type="EMBL" id="JAZBRD010000052">
    <property type="protein sequence ID" value="MEE3745299.1"/>
    <property type="molecule type" value="Genomic_DNA"/>
</dbReference>